<evidence type="ECO:0000313" key="6">
    <source>
        <dbReference type="EMBL" id="MBI3015867.1"/>
    </source>
</evidence>
<dbReference type="AlphaFoldDB" id="A0A932GRF5"/>
<dbReference type="GO" id="GO:0008202">
    <property type="term" value="P:steroid metabolic process"/>
    <property type="evidence" value="ECO:0007669"/>
    <property type="project" value="UniProtKB-ARBA"/>
</dbReference>
<dbReference type="PANTHER" id="PTHR43400:SF10">
    <property type="entry name" value="3-OXOSTEROID 1-DEHYDROGENASE"/>
    <property type="match status" value="1"/>
</dbReference>
<dbReference type="Pfam" id="PF00890">
    <property type="entry name" value="FAD_binding_2"/>
    <property type="match status" value="1"/>
</dbReference>
<dbReference type="GO" id="GO:0016491">
    <property type="term" value="F:oxidoreductase activity"/>
    <property type="evidence" value="ECO:0007669"/>
    <property type="project" value="UniProtKB-KW"/>
</dbReference>
<dbReference type="InterPro" id="IPR027477">
    <property type="entry name" value="Succ_DH/fumarate_Rdtase_cat_sf"/>
</dbReference>
<evidence type="ECO:0000256" key="4">
    <source>
        <dbReference type="ARBA" id="ARBA00023002"/>
    </source>
</evidence>
<accession>A0A932GRF5</accession>
<keyword evidence="3" id="KW-0274">FAD</keyword>
<organism evidence="6 7">
    <name type="scientific">Tectimicrobiota bacterium</name>
    <dbReference type="NCBI Taxonomy" id="2528274"/>
    <lineage>
        <taxon>Bacteria</taxon>
        <taxon>Pseudomonadati</taxon>
        <taxon>Nitrospinota/Tectimicrobiota group</taxon>
        <taxon>Candidatus Tectimicrobiota</taxon>
    </lineage>
</organism>
<dbReference type="InterPro" id="IPR036188">
    <property type="entry name" value="FAD/NAD-bd_sf"/>
</dbReference>
<dbReference type="InterPro" id="IPR003953">
    <property type="entry name" value="FAD-dep_OxRdtase_2_FAD-bd"/>
</dbReference>
<reference evidence="6" key="1">
    <citation type="submission" date="2020-07" db="EMBL/GenBank/DDBJ databases">
        <title>Huge and variable diversity of episymbiotic CPR bacteria and DPANN archaea in groundwater ecosystems.</title>
        <authorList>
            <person name="He C.Y."/>
            <person name="Keren R."/>
            <person name="Whittaker M."/>
            <person name="Farag I.F."/>
            <person name="Doudna J."/>
            <person name="Cate J.H.D."/>
            <person name="Banfield J.F."/>
        </authorList>
    </citation>
    <scope>NUCLEOTIDE SEQUENCE</scope>
    <source>
        <strain evidence="6">NC_groundwater_717_Ag_S-0.2um_59_8</strain>
    </source>
</reference>
<feature type="domain" description="FAD-dependent oxidoreductase 2 FAD-binding" evidence="5">
    <location>
        <begin position="10"/>
        <end position="459"/>
    </location>
</feature>
<dbReference type="SUPFAM" id="SSF51905">
    <property type="entry name" value="FAD/NAD(P)-binding domain"/>
    <property type="match status" value="1"/>
</dbReference>
<dbReference type="Gene3D" id="3.90.700.10">
    <property type="entry name" value="Succinate dehydrogenase/fumarate reductase flavoprotein, catalytic domain"/>
    <property type="match status" value="1"/>
</dbReference>
<proteinExistence type="predicted"/>
<comment type="cofactor">
    <cofactor evidence="1">
        <name>FAD</name>
        <dbReference type="ChEBI" id="CHEBI:57692"/>
    </cofactor>
</comment>
<dbReference type="PANTHER" id="PTHR43400">
    <property type="entry name" value="FUMARATE REDUCTASE"/>
    <property type="match status" value="1"/>
</dbReference>
<comment type="caution">
    <text evidence="6">The sequence shown here is derived from an EMBL/GenBank/DDBJ whole genome shotgun (WGS) entry which is preliminary data.</text>
</comment>
<keyword evidence="4" id="KW-0560">Oxidoreductase</keyword>
<dbReference type="Proteomes" id="UP000741360">
    <property type="component" value="Unassembled WGS sequence"/>
</dbReference>
<dbReference type="InterPro" id="IPR050315">
    <property type="entry name" value="FAD-oxidoreductase_2"/>
</dbReference>
<protein>
    <submittedName>
        <fullName evidence="6">FAD-binding protein</fullName>
    </submittedName>
</protein>
<evidence type="ECO:0000256" key="3">
    <source>
        <dbReference type="ARBA" id="ARBA00022827"/>
    </source>
</evidence>
<name>A0A932GRF5_UNCTE</name>
<sequence>MTQARILRVDVAIAGAGGAGIAAAIEAQGQGADVLVLDCADSFGGAAVMSGGGCFIVDTPLQARHGIKDSVEMAYEDWLAWGGETVDKEWARYYIERSRPDLYDWVEGFGIHWTDLKFQEGNRAMRWHRPAGGGKELTTGLYETALRLGVDRWLWRTSPEEILLDKGRVVGVRSRNLDTGEEMEIHCRNLVMATGGFNSNHEMVARYNPQLRNCQFLVCSGPYSTGKGHKLVEQVGGMLTHMDQMWIYVFATPDYRDPEGKWGLVIRDIPGNAWVNAQGKRFHNEALSGGASGTPAVMRQDPPFAWAIIDGPMTANMEISHPDYRRGATAVPEKVAQFLQESPFIYMAQSLEELARAIAVPPEVFCDTIERYNSAVRAGLSHDPEQGKPLAKMTPIATPPFVAIKFMPLARKNFGGVKTSLRCEVLRRDGSIIPGLYAAGELAGMAGGHINGKNGLEGTMLGPSIFSGRVAGVWAVKGQ</sequence>
<gene>
    <name evidence="6" type="ORF">HYY65_12615</name>
</gene>
<dbReference type="EMBL" id="JACPSX010000242">
    <property type="protein sequence ID" value="MBI3015867.1"/>
    <property type="molecule type" value="Genomic_DNA"/>
</dbReference>
<dbReference type="SUPFAM" id="SSF56425">
    <property type="entry name" value="Succinate dehydrogenase/fumarate reductase flavoprotein, catalytic domain"/>
    <property type="match status" value="1"/>
</dbReference>
<evidence type="ECO:0000313" key="7">
    <source>
        <dbReference type="Proteomes" id="UP000741360"/>
    </source>
</evidence>
<evidence type="ECO:0000256" key="2">
    <source>
        <dbReference type="ARBA" id="ARBA00022630"/>
    </source>
</evidence>
<evidence type="ECO:0000256" key="1">
    <source>
        <dbReference type="ARBA" id="ARBA00001974"/>
    </source>
</evidence>
<evidence type="ECO:0000259" key="5">
    <source>
        <dbReference type="Pfam" id="PF00890"/>
    </source>
</evidence>
<dbReference type="Gene3D" id="3.50.50.60">
    <property type="entry name" value="FAD/NAD(P)-binding domain"/>
    <property type="match status" value="1"/>
</dbReference>
<keyword evidence="2" id="KW-0285">Flavoprotein</keyword>